<organism evidence="2 3">
    <name type="scientific">Plutella xylostella</name>
    <name type="common">Diamondback moth</name>
    <name type="synonym">Plutella maculipennis</name>
    <dbReference type="NCBI Taxonomy" id="51655"/>
    <lineage>
        <taxon>Eukaryota</taxon>
        <taxon>Metazoa</taxon>
        <taxon>Ecdysozoa</taxon>
        <taxon>Arthropoda</taxon>
        <taxon>Hexapoda</taxon>
        <taxon>Insecta</taxon>
        <taxon>Pterygota</taxon>
        <taxon>Neoptera</taxon>
        <taxon>Endopterygota</taxon>
        <taxon>Lepidoptera</taxon>
        <taxon>Glossata</taxon>
        <taxon>Ditrysia</taxon>
        <taxon>Yponomeutoidea</taxon>
        <taxon>Plutellidae</taxon>
        <taxon>Plutella</taxon>
    </lineage>
</organism>
<keyword evidence="3" id="KW-1185">Reference proteome</keyword>
<comment type="caution">
    <text evidence="2">The sequence shown here is derived from an EMBL/GenBank/DDBJ whole genome shotgun (WGS) entry which is preliminary data.</text>
</comment>
<protein>
    <submittedName>
        <fullName evidence="2">(diamondback moth) hypothetical protein</fullName>
    </submittedName>
</protein>
<dbReference type="EMBL" id="CAJHNJ030000386">
    <property type="protein sequence ID" value="CAG9137674.1"/>
    <property type="molecule type" value="Genomic_DNA"/>
</dbReference>
<name>A0A8S4GCP3_PLUXY</name>
<evidence type="ECO:0000313" key="3">
    <source>
        <dbReference type="Proteomes" id="UP000653454"/>
    </source>
</evidence>
<feature type="domain" description="FP protein C-terminal" evidence="1">
    <location>
        <begin position="69"/>
        <end position="117"/>
    </location>
</feature>
<dbReference type="Proteomes" id="UP000653454">
    <property type="component" value="Unassembled WGS sequence"/>
</dbReference>
<dbReference type="AlphaFoldDB" id="A0A8S4GCP3"/>
<dbReference type="Pfam" id="PF25298">
    <property type="entry name" value="Baculo_FP_2nd"/>
    <property type="match status" value="1"/>
</dbReference>
<reference evidence="2" key="1">
    <citation type="submission" date="2020-11" db="EMBL/GenBank/DDBJ databases">
        <authorList>
            <person name="Whiteford S."/>
        </authorList>
    </citation>
    <scope>NUCLEOTIDE SEQUENCE</scope>
</reference>
<sequence length="120" mass="13556">MAVHRVAKLNQESTRPRSVVVKLSSPLVRDSLLAATKTFNKDTKNDKLNTSHLGIAGDKTPIYVTEHLSPANKVLHAAARMKSKEKGFEFVWVRKGKVFMRKNTTSKILWIKDNKSLEIL</sequence>
<evidence type="ECO:0000313" key="2">
    <source>
        <dbReference type="EMBL" id="CAG9137674.1"/>
    </source>
</evidence>
<dbReference type="InterPro" id="IPR057251">
    <property type="entry name" value="FP_C"/>
</dbReference>
<evidence type="ECO:0000259" key="1">
    <source>
        <dbReference type="Pfam" id="PF25298"/>
    </source>
</evidence>
<gene>
    <name evidence="2" type="ORF">PLXY2_LOCUS15928</name>
</gene>
<proteinExistence type="predicted"/>
<accession>A0A8S4GCP3</accession>